<feature type="compositionally biased region" description="Basic and acidic residues" evidence="1">
    <location>
        <begin position="265"/>
        <end position="276"/>
    </location>
</feature>
<evidence type="ECO:0000256" key="1">
    <source>
        <dbReference type="SAM" id="MobiDB-lite"/>
    </source>
</evidence>
<feature type="region of interest" description="Disordered" evidence="1">
    <location>
        <begin position="237"/>
        <end position="334"/>
    </location>
</feature>
<proteinExistence type="predicted"/>
<name>A0A813BLD5_9DINO</name>
<dbReference type="OrthoDB" id="433327at2759"/>
<reference evidence="2" key="1">
    <citation type="submission" date="2021-02" db="EMBL/GenBank/DDBJ databases">
        <authorList>
            <person name="Dougan E. K."/>
            <person name="Rhodes N."/>
            <person name="Thang M."/>
            <person name="Chan C."/>
        </authorList>
    </citation>
    <scope>NUCLEOTIDE SEQUENCE</scope>
</reference>
<dbReference type="AlphaFoldDB" id="A0A813BLD5"/>
<organism evidence="2 3">
    <name type="scientific">Symbiodinium necroappetens</name>
    <dbReference type="NCBI Taxonomy" id="1628268"/>
    <lineage>
        <taxon>Eukaryota</taxon>
        <taxon>Sar</taxon>
        <taxon>Alveolata</taxon>
        <taxon>Dinophyceae</taxon>
        <taxon>Suessiales</taxon>
        <taxon>Symbiodiniaceae</taxon>
        <taxon>Symbiodinium</taxon>
    </lineage>
</organism>
<evidence type="ECO:0000313" key="2">
    <source>
        <dbReference type="EMBL" id="CAE7910525.1"/>
    </source>
</evidence>
<accession>A0A813BLD5</accession>
<sequence>MHPRHLPLPTFSRVTTNELCEIEYDFDDESAIMTFIQDIANPVNPHGKCFIVELEVPWVDISFYAKQQLLKKPPLEECGVVIDCGSVERFLIPTIRTRTAGNGSVAVKCIDIAAPISHDEGEAYERVGIRLPTGAFTYAFFESQYLARAEDPRRGALFLIDPNMILCQNAMTEAQKKEFQTYGGKKVLYFDVLDDPNIKERKAEIQRCREKGDEQRKRYEEADRKWEEEREQRLLQAQQEEAKPKLSKKAKQKARQALKKGIKPGIEEQKETVAEKADDEANEEEDSEQERLHKQRQAERRAKIEEDLKQEKEQDSQRKKLEMAEAKRQAQEEANRIATMKTLLQKVQSSLPTSGYSGQIT</sequence>
<gene>
    <name evidence="2" type="ORF">SNEC2469_LOCUS30993</name>
</gene>
<dbReference type="Proteomes" id="UP000601435">
    <property type="component" value="Unassembled WGS sequence"/>
</dbReference>
<evidence type="ECO:0000313" key="3">
    <source>
        <dbReference type="Proteomes" id="UP000601435"/>
    </source>
</evidence>
<protein>
    <submittedName>
        <fullName evidence="2">Uncharacterized protein</fullName>
    </submittedName>
</protein>
<keyword evidence="3" id="KW-1185">Reference proteome</keyword>
<comment type="caution">
    <text evidence="2">The sequence shown here is derived from an EMBL/GenBank/DDBJ whole genome shotgun (WGS) entry which is preliminary data.</text>
</comment>
<feature type="compositionally biased region" description="Basic residues" evidence="1">
    <location>
        <begin position="245"/>
        <end position="262"/>
    </location>
</feature>
<feature type="compositionally biased region" description="Acidic residues" evidence="1">
    <location>
        <begin position="277"/>
        <end position="288"/>
    </location>
</feature>
<dbReference type="EMBL" id="CAJNJA010073697">
    <property type="protein sequence ID" value="CAE7910525.1"/>
    <property type="molecule type" value="Genomic_DNA"/>
</dbReference>
<feature type="compositionally biased region" description="Basic and acidic residues" evidence="1">
    <location>
        <begin position="289"/>
        <end position="334"/>
    </location>
</feature>